<evidence type="ECO:0000256" key="1">
    <source>
        <dbReference type="SAM" id="MobiDB-lite"/>
    </source>
</evidence>
<feature type="compositionally biased region" description="Pro residues" evidence="1">
    <location>
        <begin position="57"/>
        <end position="73"/>
    </location>
</feature>
<feature type="region of interest" description="Disordered" evidence="1">
    <location>
        <begin position="56"/>
        <end position="75"/>
    </location>
</feature>
<reference evidence="3 4" key="1">
    <citation type="submission" date="2022-10" db="EMBL/GenBank/DDBJ databases">
        <title>The complete genomes of actinobacterial strains from the NBC collection.</title>
        <authorList>
            <person name="Joergensen T.S."/>
            <person name="Alvarez Arevalo M."/>
            <person name="Sterndorff E.B."/>
            <person name="Faurdal D."/>
            <person name="Vuksanovic O."/>
            <person name="Mourched A.-S."/>
            <person name="Charusanti P."/>
            <person name="Shaw S."/>
            <person name="Blin K."/>
            <person name="Weber T."/>
        </authorList>
    </citation>
    <scope>NUCLEOTIDE SEQUENCE [LARGE SCALE GENOMIC DNA]</scope>
    <source>
        <strain evidence="3 4">NBC_00206</strain>
    </source>
</reference>
<organism evidence="3 4">
    <name type="scientific">Streptomyces nigra</name>
    <dbReference type="NCBI Taxonomy" id="1827580"/>
    <lineage>
        <taxon>Bacteria</taxon>
        <taxon>Bacillati</taxon>
        <taxon>Actinomycetota</taxon>
        <taxon>Actinomycetes</taxon>
        <taxon>Kitasatosporales</taxon>
        <taxon>Streptomycetaceae</taxon>
        <taxon>Streptomyces</taxon>
    </lineage>
</organism>
<protein>
    <submittedName>
        <fullName evidence="3">Uncharacterized protein</fullName>
    </submittedName>
</protein>
<dbReference type="Proteomes" id="UP001622690">
    <property type="component" value="Chromosome"/>
</dbReference>
<evidence type="ECO:0000256" key="2">
    <source>
        <dbReference type="SAM" id="Phobius"/>
    </source>
</evidence>
<keyword evidence="2" id="KW-1133">Transmembrane helix</keyword>
<dbReference type="EMBL" id="CP108125">
    <property type="protein sequence ID" value="WTO83080.1"/>
    <property type="molecule type" value="Genomic_DNA"/>
</dbReference>
<evidence type="ECO:0000313" key="4">
    <source>
        <dbReference type="Proteomes" id="UP001622690"/>
    </source>
</evidence>
<keyword evidence="2" id="KW-0472">Membrane</keyword>
<accession>A0ABZ1IRY9</accession>
<keyword evidence="2" id="KW-0812">Transmembrane</keyword>
<keyword evidence="4" id="KW-1185">Reference proteome</keyword>
<evidence type="ECO:0000313" key="3">
    <source>
        <dbReference type="EMBL" id="WTO83080.1"/>
    </source>
</evidence>
<sequence length="250" mass="25671">MSTEHDGADALMTAITGEPLPPGAHEDAAFLAEHRAAEADLAVLREQLGLIGHALAEPPPAPEPAPALPVRPSPRPRRRAFSLALGGLAVAAAASVMAGMGWLMSGGGTGAADSSGLDAGSSAEKQSDAGGVAFGSARYLACSRLVAEGEATAVERLPGTTTLRITLSLTRVYLPEVPDEDAKGSKPDEEQVFVVDENVVPGIRAGDPVLVGVPRGVDQPDFWAVGERQIALERAMVTASLPEARELTCG</sequence>
<name>A0ABZ1IRY9_9ACTN</name>
<feature type="transmembrane region" description="Helical" evidence="2">
    <location>
        <begin position="81"/>
        <end position="104"/>
    </location>
</feature>
<dbReference type="RefSeq" id="WP_406257580.1">
    <property type="nucleotide sequence ID" value="NZ_CP108125.1"/>
</dbReference>
<gene>
    <name evidence="3" type="ORF">OHU27_11870</name>
</gene>
<proteinExistence type="predicted"/>